<gene>
    <name evidence="4" type="ORF">QIT00_03935</name>
</gene>
<evidence type="ECO:0000313" key="5">
    <source>
        <dbReference type="Proteomes" id="UP001237105"/>
    </source>
</evidence>
<dbReference type="EMBL" id="JASCIS010000003">
    <property type="protein sequence ID" value="MDI3417721.1"/>
    <property type="molecule type" value="Genomic_DNA"/>
</dbReference>
<feature type="compositionally biased region" description="Low complexity" evidence="1">
    <location>
        <begin position="40"/>
        <end position="88"/>
    </location>
</feature>
<feature type="domain" description="PepSY" evidence="3">
    <location>
        <begin position="186"/>
        <end position="247"/>
    </location>
</feature>
<organism evidence="4 5">
    <name type="scientific">Streptomyces luteolus</name>
    <dbReference type="NCBI Taxonomy" id="3043615"/>
    <lineage>
        <taxon>Bacteria</taxon>
        <taxon>Bacillati</taxon>
        <taxon>Actinomycetota</taxon>
        <taxon>Actinomycetes</taxon>
        <taxon>Kitasatosporales</taxon>
        <taxon>Streptomycetaceae</taxon>
        <taxon>Streptomyces</taxon>
    </lineage>
</organism>
<feature type="signal peptide" evidence="2">
    <location>
        <begin position="1"/>
        <end position="24"/>
    </location>
</feature>
<dbReference type="InterPro" id="IPR025711">
    <property type="entry name" value="PepSY"/>
</dbReference>
<keyword evidence="5" id="KW-1185">Reference proteome</keyword>
<protein>
    <submittedName>
        <fullName evidence="4">PepSY domain-containing protein</fullName>
    </submittedName>
</protein>
<dbReference type="RefSeq" id="WP_282533639.1">
    <property type="nucleotide sequence ID" value="NZ_JASCIS010000003.1"/>
</dbReference>
<dbReference type="Proteomes" id="UP001237105">
    <property type="component" value="Unassembled WGS sequence"/>
</dbReference>
<dbReference type="PROSITE" id="PS51257">
    <property type="entry name" value="PROKAR_LIPOPROTEIN"/>
    <property type="match status" value="1"/>
</dbReference>
<evidence type="ECO:0000313" key="4">
    <source>
        <dbReference type="EMBL" id="MDI3417721.1"/>
    </source>
</evidence>
<proteinExistence type="predicted"/>
<comment type="caution">
    <text evidence="4">The sequence shown here is derived from an EMBL/GenBank/DDBJ whole genome shotgun (WGS) entry which is preliminary data.</text>
</comment>
<sequence>MRAPHRLRAVGVLCAVAAAGGLLTGCGSDNGTGGEKTSKAAAAAAAAAQTERPTGPASPTSTASPTGTASPTSTASPTGTASPSPGSTLTDDQAERKALVPKVKVTYDKALTTAVDAVPDSKPVAIELQSDPSGAPWWDAEVAKADGSVSTVRVDAVSGKAEQPRADTDDDADDKRQLADLLTKAKITPEDAAAVATGRTKGTVSSVELDDNDQGVTIWSVDVIDPKNWNKTSYDIDAVNKKVLKEEVDRD</sequence>
<keyword evidence="2" id="KW-0732">Signal</keyword>
<accession>A0ABT6SQP9</accession>
<name>A0ABT6SQP9_9ACTN</name>
<feature type="region of interest" description="Disordered" evidence="1">
    <location>
        <begin position="154"/>
        <end position="174"/>
    </location>
</feature>
<evidence type="ECO:0000256" key="2">
    <source>
        <dbReference type="SAM" id="SignalP"/>
    </source>
</evidence>
<reference evidence="4 5" key="1">
    <citation type="submission" date="2023-05" db="EMBL/GenBank/DDBJ databases">
        <title>Draft genome sequence of Streptomyces sp. B-S-A12 isolated from a cave soil in Thailand.</title>
        <authorList>
            <person name="Chamroensaksri N."/>
            <person name="Muangham S."/>
        </authorList>
    </citation>
    <scope>NUCLEOTIDE SEQUENCE [LARGE SCALE GENOMIC DNA]</scope>
    <source>
        <strain evidence="4 5">B-S-A12</strain>
    </source>
</reference>
<feature type="region of interest" description="Disordered" evidence="1">
    <location>
        <begin position="27"/>
        <end position="95"/>
    </location>
</feature>
<evidence type="ECO:0000259" key="3">
    <source>
        <dbReference type="Pfam" id="PF03413"/>
    </source>
</evidence>
<dbReference type="Gene3D" id="3.10.450.40">
    <property type="match status" value="2"/>
</dbReference>
<feature type="compositionally biased region" description="Basic and acidic residues" evidence="1">
    <location>
        <begin position="162"/>
        <end position="174"/>
    </location>
</feature>
<dbReference type="Pfam" id="PF03413">
    <property type="entry name" value="PepSY"/>
    <property type="match status" value="1"/>
</dbReference>
<evidence type="ECO:0000256" key="1">
    <source>
        <dbReference type="SAM" id="MobiDB-lite"/>
    </source>
</evidence>
<feature type="chain" id="PRO_5047256312" evidence="2">
    <location>
        <begin position="25"/>
        <end position="251"/>
    </location>
</feature>